<evidence type="ECO:0000256" key="6">
    <source>
        <dbReference type="ARBA" id="ARBA00022989"/>
    </source>
</evidence>
<dbReference type="InterPro" id="IPR023299">
    <property type="entry name" value="ATPase_P-typ_cyto_dom_N"/>
</dbReference>
<dbReference type="SUPFAM" id="SSF56784">
    <property type="entry name" value="HAD-like"/>
    <property type="match status" value="1"/>
</dbReference>
<evidence type="ECO:0000256" key="10">
    <source>
        <dbReference type="RuleBase" id="RU362081"/>
    </source>
</evidence>
<name>A0ABU9UBP7_9SPIR</name>
<comment type="catalytic activity">
    <reaction evidence="9">
        <text>Zn(2+)(in) + ATP + H2O = Zn(2+)(out) + ADP + phosphate + H(+)</text>
        <dbReference type="Rhea" id="RHEA:20621"/>
        <dbReference type="ChEBI" id="CHEBI:15377"/>
        <dbReference type="ChEBI" id="CHEBI:15378"/>
        <dbReference type="ChEBI" id="CHEBI:29105"/>
        <dbReference type="ChEBI" id="CHEBI:30616"/>
        <dbReference type="ChEBI" id="CHEBI:43474"/>
        <dbReference type="ChEBI" id="CHEBI:456216"/>
        <dbReference type="EC" id="7.2.2.12"/>
    </reaction>
</comment>
<dbReference type="RefSeq" id="WP_420069536.1">
    <property type="nucleotide sequence ID" value="NZ_JBCHKQ010000002.1"/>
</dbReference>
<reference evidence="13 14" key="1">
    <citation type="submission" date="2024-03" db="EMBL/GenBank/DDBJ databases">
        <title>Ignisphaera cupida sp. nov., a hyperthermophilic hydrolytic archaeon from a hot spring of Kamchatka, and proposal of Ignisphaeraceae fam. nov.</title>
        <authorList>
            <person name="Podosokorskaya O.A."/>
            <person name="Elcheninov A.G."/>
            <person name="Maltseva A.I."/>
            <person name="Zayulina K.S."/>
            <person name="Novikov A."/>
            <person name="Merkel A.Y."/>
        </authorList>
    </citation>
    <scope>NUCLEOTIDE SEQUENCE [LARGE SCALE GENOMIC DNA]</scope>
    <source>
        <strain evidence="13 14">38H-sp</strain>
    </source>
</reference>
<keyword evidence="6 10" id="KW-1133">Transmembrane helix</keyword>
<keyword evidence="5" id="KW-1278">Translocase</keyword>
<dbReference type="InterPro" id="IPR008250">
    <property type="entry name" value="ATPase_P-typ_transduc_dom_A_sf"/>
</dbReference>
<dbReference type="InterPro" id="IPR023214">
    <property type="entry name" value="HAD_sf"/>
</dbReference>
<feature type="transmembrane region" description="Helical" evidence="10">
    <location>
        <begin position="655"/>
        <end position="674"/>
    </location>
</feature>
<dbReference type="PRINTS" id="PR00120">
    <property type="entry name" value="HATPASE"/>
</dbReference>
<dbReference type="EMBL" id="JBCHKQ010000002">
    <property type="protein sequence ID" value="MEM5948090.1"/>
    <property type="molecule type" value="Genomic_DNA"/>
</dbReference>
<dbReference type="InterPro" id="IPR036412">
    <property type="entry name" value="HAD-like_sf"/>
</dbReference>
<dbReference type="InterPro" id="IPR023298">
    <property type="entry name" value="ATPase_P-typ_TM_dom_sf"/>
</dbReference>
<dbReference type="SFLD" id="SFLDG00002">
    <property type="entry name" value="C1.7:_P-type_atpase_like"/>
    <property type="match status" value="1"/>
</dbReference>
<evidence type="ECO:0000256" key="7">
    <source>
        <dbReference type="ARBA" id="ARBA00023136"/>
    </source>
</evidence>
<dbReference type="Gene3D" id="2.70.150.10">
    <property type="entry name" value="Calcium-transporting ATPase, cytoplasmic transduction domain A"/>
    <property type="match status" value="1"/>
</dbReference>
<sequence length="702" mass="75335">MSDNNKACSVTGCSTCQVDYSMSDKVKENRREIVLWLVMAGFYIIFLVLSRTVTFIPDIAWDTLWLVMYVLAGRTVLASGVRSLLSGGVFDESLLMSVATVGALFIGAFPEAAAVMIFYQIGEALQERAVSKARAEISSLLSLRPEKAVRVEKDGSLTICLPSDLLVGDTVLISPGDRVPVDAAVIEGSSDVSSLVLSGESAPHPVDEGDSVFAGEINITGVLKARVEKVYADSALSRMLSIVEEASEKKARAERFFTRFARYYTPAVVLLAAFVAFFPPIFAGGSLYVWGYRALVLLVISCPCALLVGIPSAYVAGIATAAKKGIIIKGGTVIDLLASASSVVFDKTGTLTHGEFEVAEVYPKGKIEKDELLSYAASAERFSPHPLAKALVTAAKEKGLTFADSNAYAYNNRQSPSKKPYPSDTSQYFSEEQHRDTQNISSDISDNQDTLIRGEKDSSSKDSIKEIPGRGIEAMVNGKTILVGSDKLLHDRNIEHDTCLTGSGILHVSVDGEHAGHIWLRDRLRGESVAVLEELRKQGVGDTVVLTGDNSNAAMEALSRLGVDSWYAELLPEEKVLKLEEILGKNRRGSVIFVGDGINDAAALARADVGIAMGAKGAEAAIESADCVIMNDSLSAIPSAIDISRRTRRIVIQNIIGILAIKAAFLFAGSLGLARMWEAIIADVGVTLLAVLNSLRLFLKNK</sequence>
<feature type="domain" description="P-type ATPase A" evidence="12">
    <location>
        <begin position="144"/>
        <end position="243"/>
    </location>
</feature>
<dbReference type="InterPro" id="IPR051014">
    <property type="entry name" value="Cation_Transport_ATPase_IB"/>
</dbReference>
<feature type="transmembrane region" description="Helical" evidence="10">
    <location>
        <begin position="294"/>
        <end position="319"/>
    </location>
</feature>
<evidence type="ECO:0000256" key="5">
    <source>
        <dbReference type="ARBA" id="ARBA00022967"/>
    </source>
</evidence>
<dbReference type="PANTHER" id="PTHR48085:SF5">
    <property type="entry name" value="CADMIUM_ZINC-TRANSPORTING ATPASE HMA4-RELATED"/>
    <property type="match status" value="1"/>
</dbReference>
<dbReference type="SFLD" id="SFLDF00027">
    <property type="entry name" value="p-type_atpase"/>
    <property type="match status" value="1"/>
</dbReference>
<evidence type="ECO:0000256" key="4">
    <source>
        <dbReference type="ARBA" id="ARBA00022723"/>
    </source>
</evidence>
<keyword evidence="10" id="KW-0547">Nucleotide-binding</keyword>
<keyword evidence="3 10" id="KW-0812">Transmembrane</keyword>
<dbReference type="InterPro" id="IPR044492">
    <property type="entry name" value="P_typ_ATPase_HD_dom"/>
</dbReference>
<evidence type="ECO:0000313" key="14">
    <source>
        <dbReference type="Proteomes" id="UP001466331"/>
    </source>
</evidence>
<evidence type="ECO:0000313" key="13">
    <source>
        <dbReference type="EMBL" id="MEM5948090.1"/>
    </source>
</evidence>
<comment type="caution">
    <text evidence="13">The sequence shown here is derived from an EMBL/GenBank/DDBJ whole genome shotgun (WGS) entry which is preliminary data.</text>
</comment>
<dbReference type="InterPro" id="IPR018303">
    <property type="entry name" value="ATPase_P-typ_P_site"/>
</dbReference>
<dbReference type="Pfam" id="PF00122">
    <property type="entry name" value="E1-E2_ATPase"/>
    <property type="match status" value="1"/>
</dbReference>
<dbReference type="SUPFAM" id="SSF81660">
    <property type="entry name" value="Metal cation-transporting ATPase, ATP-binding domain N"/>
    <property type="match status" value="1"/>
</dbReference>
<dbReference type="EC" id="7.2.2.12" evidence="8"/>
<dbReference type="PROSITE" id="PS00154">
    <property type="entry name" value="ATPASE_E1_E2"/>
    <property type="match status" value="1"/>
</dbReference>
<feature type="compositionally biased region" description="Basic and acidic residues" evidence="11">
    <location>
        <begin position="452"/>
        <end position="465"/>
    </location>
</feature>
<dbReference type="PRINTS" id="PR00119">
    <property type="entry name" value="CATATPASE"/>
</dbReference>
<accession>A0ABU9UBP7</accession>
<comment type="subcellular location">
    <subcellularLocation>
        <location evidence="10">Cell membrane</location>
    </subcellularLocation>
    <subcellularLocation>
        <location evidence="1">Membrane</location>
    </subcellularLocation>
</comment>
<dbReference type="InterPro" id="IPR001757">
    <property type="entry name" value="P_typ_ATPase"/>
</dbReference>
<feature type="region of interest" description="Disordered" evidence="11">
    <location>
        <begin position="411"/>
        <end position="465"/>
    </location>
</feature>
<dbReference type="Pfam" id="PF00702">
    <property type="entry name" value="Hydrolase"/>
    <property type="match status" value="1"/>
</dbReference>
<proteinExistence type="inferred from homology"/>
<protein>
    <recommendedName>
        <fullName evidence="8">P-type Zn(2+) transporter</fullName>
        <ecNumber evidence="8">7.2.2.12</ecNumber>
    </recommendedName>
</protein>
<feature type="transmembrane region" description="Helical" evidence="10">
    <location>
        <begin position="680"/>
        <end position="699"/>
    </location>
</feature>
<feature type="transmembrane region" description="Helical" evidence="10">
    <location>
        <begin position="33"/>
        <end position="51"/>
    </location>
</feature>
<dbReference type="SUPFAM" id="SSF81665">
    <property type="entry name" value="Calcium ATPase, transmembrane domain M"/>
    <property type="match status" value="1"/>
</dbReference>
<dbReference type="Gene3D" id="3.40.50.1000">
    <property type="entry name" value="HAD superfamily/HAD-like"/>
    <property type="match status" value="1"/>
</dbReference>
<dbReference type="SUPFAM" id="SSF81653">
    <property type="entry name" value="Calcium ATPase, transduction domain A"/>
    <property type="match status" value="1"/>
</dbReference>
<dbReference type="InterPro" id="IPR059000">
    <property type="entry name" value="ATPase_P-type_domA"/>
</dbReference>
<evidence type="ECO:0000256" key="8">
    <source>
        <dbReference type="ARBA" id="ARBA00039097"/>
    </source>
</evidence>
<dbReference type="Proteomes" id="UP001466331">
    <property type="component" value="Unassembled WGS sequence"/>
</dbReference>
<feature type="compositionally biased region" description="Polar residues" evidence="11">
    <location>
        <begin position="438"/>
        <end position="450"/>
    </location>
</feature>
<dbReference type="NCBIfam" id="TIGR01525">
    <property type="entry name" value="ATPase-IB_hvy"/>
    <property type="match status" value="1"/>
</dbReference>
<dbReference type="InterPro" id="IPR027256">
    <property type="entry name" value="P-typ_ATPase_IB"/>
</dbReference>
<dbReference type="PANTHER" id="PTHR48085">
    <property type="entry name" value="CADMIUM/ZINC-TRANSPORTING ATPASE HMA2-RELATED"/>
    <property type="match status" value="1"/>
</dbReference>
<feature type="compositionally biased region" description="Polar residues" evidence="11">
    <location>
        <begin position="411"/>
        <end position="430"/>
    </location>
</feature>
<dbReference type="Gene3D" id="3.40.1110.10">
    <property type="entry name" value="Calcium-transporting ATPase, cytoplasmic domain N"/>
    <property type="match status" value="1"/>
</dbReference>
<feature type="transmembrane region" description="Helical" evidence="10">
    <location>
        <begin position="260"/>
        <end position="282"/>
    </location>
</feature>
<evidence type="ECO:0000256" key="3">
    <source>
        <dbReference type="ARBA" id="ARBA00022692"/>
    </source>
</evidence>
<evidence type="ECO:0000256" key="1">
    <source>
        <dbReference type="ARBA" id="ARBA00004370"/>
    </source>
</evidence>
<dbReference type="SFLD" id="SFLDS00003">
    <property type="entry name" value="Haloacid_Dehalogenase"/>
    <property type="match status" value="1"/>
</dbReference>
<organism evidence="13 14">
    <name type="scientific">Rarispira pelagica</name>
    <dbReference type="NCBI Taxonomy" id="3141764"/>
    <lineage>
        <taxon>Bacteria</taxon>
        <taxon>Pseudomonadati</taxon>
        <taxon>Spirochaetota</taxon>
        <taxon>Spirochaetia</taxon>
        <taxon>Winmispirales</taxon>
        <taxon>Winmispiraceae</taxon>
        <taxon>Rarispira</taxon>
    </lineage>
</organism>
<evidence type="ECO:0000259" key="12">
    <source>
        <dbReference type="Pfam" id="PF00122"/>
    </source>
</evidence>
<keyword evidence="14" id="KW-1185">Reference proteome</keyword>
<keyword evidence="10" id="KW-1003">Cell membrane</keyword>
<keyword evidence="7 10" id="KW-0472">Membrane</keyword>
<gene>
    <name evidence="13" type="ORF">WKV44_06010</name>
</gene>
<feature type="transmembrane region" description="Helical" evidence="10">
    <location>
        <begin position="94"/>
        <end position="119"/>
    </location>
</feature>
<comment type="similarity">
    <text evidence="2 10">Belongs to the cation transport ATPase (P-type) (TC 3.A.3) family. Type IB subfamily.</text>
</comment>
<keyword evidence="4 10" id="KW-0479">Metal-binding</keyword>
<evidence type="ECO:0000256" key="11">
    <source>
        <dbReference type="SAM" id="MobiDB-lite"/>
    </source>
</evidence>
<keyword evidence="10" id="KW-0067">ATP-binding</keyword>
<evidence type="ECO:0000256" key="9">
    <source>
        <dbReference type="ARBA" id="ARBA00047308"/>
    </source>
</evidence>
<evidence type="ECO:0000256" key="2">
    <source>
        <dbReference type="ARBA" id="ARBA00006024"/>
    </source>
</evidence>
<dbReference type="NCBIfam" id="TIGR01494">
    <property type="entry name" value="ATPase_P-type"/>
    <property type="match status" value="2"/>
</dbReference>